<gene>
    <name evidence="2" type="ORF">EMLFYP7_03021</name>
</gene>
<organism evidence="2">
    <name type="scientific">Phytobacter massiliensis</name>
    <dbReference type="NCBI Taxonomy" id="1485952"/>
    <lineage>
        <taxon>Bacteria</taxon>
        <taxon>Pseudomonadati</taxon>
        <taxon>Pseudomonadota</taxon>
        <taxon>Gammaproteobacteria</taxon>
        <taxon>Enterobacterales</taxon>
        <taxon>Enterobacteriaceae</taxon>
        <taxon>Phytobacter</taxon>
    </lineage>
</organism>
<accession>A0A6N3G5C4</accession>
<feature type="signal peptide" evidence="1">
    <location>
        <begin position="1"/>
        <end position="19"/>
    </location>
</feature>
<dbReference type="AlphaFoldDB" id="A0A6N3G5C4"/>
<protein>
    <submittedName>
        <fullName evidence="2">Uncharacterized protein</fullName>
    </submittedName>
</protein>
<dbReference type="RefSeq" id="WP_156566619.1">
    <property type="nucleotide sequence ID" value="NZ_CACRTZ010000033.1"/>
</dbReference>
<feature type="chain" id="PRO_5026872961" evidence="1">
    <location>
        <begin position="20"/>
        <end position="174"/>
    </location>
</feature>
<evidence type="ECO:0000256" key="1">
    <source>
        <dbReference type="SAM" id="SignalP"/>
    </source>
</evidence>
<sequence length="174" mass="18947">MKRIALLALLALASANAFADSSYTCSGHGVTNMVEVSPYDSYIKINGIEFKPSGSGKDIGNGQTQIDLVSVYAALDGNHQIIEIYKEDFKHPLILANTDTITPVNGNFMKDDLISVSTDCPASHVKSVVHHKPKKKKLPVINLDDLIDNGNNAANEVTDPELIKKLNEKEASQW</sequence>
<evidence type="ECO:0000313" key="2">
    <source>
        <dbReference type="EMBL" id="VYU59937.1"/>
    </source>
</evidence>
<reference evidence="2" key="1">
    <citation type="submission" date="2019-11" db="EMBL/GenBank/DDBJ databases">
        <authorList>
            <person name="Feng L."/>
        </authorList>
    </citation>
    <scope>NUCLEOTIDE SEQUENCE</scope>
    <source>
        <strain evidence="2">EMassiliensisLFYP7</strain>
    </source>
</reference>
<name>A0A6N3G5C4_9ENTR</name>
<proteinExistence type="predicted"/>
<dbReference type="EMBL" id="CACRTZ010000033">
    <property type="protein sequence ID" value="VYU59937.1"/>
    <property type="molecule type" value="Genomic_DNA"/>
</dbReference>
<keyword evidence="1" id="KW-0732">Signal</keyword>